<dbReference type="SUPFAM" id="SSF52266">
    <property type="entry name" value="SGNH hydrolase"/>
    <property type="match status" value="1"/>
</dbReference>
<evidence type="ECO:0000313" key="6">
    <source>
        <dbReference type="EMBL" id="KAF3336471.1"/>
    </source>
</evidence>
<evidence type="ECO:0000256" key="3">
    <source>
        <dbReference type="ARBA" id="ARBA00022801"/>
    </source>
</evidence>
<dbReference type="Gene3D" id="3.40.50.1110">
    <property type="entry name" value="SGNH hydrolase"/>
    <property type="match status" value="1"/>
</dbReference>
<feature type="signal peptide" evidence="5">
    <location>
        <begin position="1"/>
        <end position="27"/>
    </location>
</feature>
<evidence type="ECO:0000256" key="1">
    <source>
        <dbReference type="ARBA" id="ARBA00008668"/>
    </source>
</evidence>
<gene>
    <name evidence="6" type="ORF">FCM35_KLT19057</name>
</gene>
<dbReference type="EMBL" id="SWLB01000007">
    <property type="protein sequence ID" value="KAF3336471.1"/>
    <property type="molecule type" value="Genomic_DNA"/>
</dbReference>
<dbReference type="Pfam" id="PF00657">
    <property type="entry name" value="Lipase_GDSL"/>
    <property type="match status" value="1"/>
</dbReference>
<dbReference type="InterPro" id="IPR001087">
    <property type="entry name" value="GDSL"/>
</dbReference>
<protein>
    <submittedName>
        <fullName evidence="6">GDSL esterase/lipase</fullName>
    </submittedName>
</protein>
<keyword evidence="4" id="KW-0325">Glycoprotein</keyword>
<dbReference type="InterPro" id="IPR036514">
    <property type="entry name" value="SGNH_hydro_sf"/>
</dbReference>
<proteinExistence type="inferred from homology"/>
<reference evidence="6" key="1">
    <citation type="submission" date="2020-01" db="EMBL/GenBank/DDBJ databases">
        <title>Genome sequence of Kobresia littledalei, the first chromosome-level genome in the family Cyperaceae.</title>
        <authorList>
            <person name="Qu G."/>
        </authorList>
    </citation>
    <scope>NUCLEOTIDE SEQUENCE</scope>
    <source>
        <strain evidence="6">C.B.Clarke</strain>
        <tissue evidence="6">Leaf</tissue>
    </source>
</reference>
<organism evidence="6 7">
    <name type="scientific">Carex littledalei</name>
    <dbReference type="NCBI Taxonomy" id="544730"/>
    <lineage>
        <taxon>Eukaryota</taxon>
        <taxon>Viridiplantae</taxon>
        <taxon>Streptophyta</taxon>
        <taxon>Embryophyta</taxon>
        <taxon>Tracheophyta</taxon>
        <taxon>Spermatophyta</taxon>
        <taxon>Magnoliopsida</taxon>
        <taxon>Liliopsida</taxon>
        <taxon>Poales</taxon>
        <taxon>Cyperaceae</taxon>
        <taxon>Cyperoideae</taxon>
        <taxon>Cariceae</taxon>
        <taxon>Carex</taxon>
        <taxon>Carex subgen. Euthyceras</taxon>
    </lineage>
</organism>
<evidence type="ECO:0000256" key="2">
    <source>
        <dbReference type="ARBA" id="ARBA00022729"/>
    </source>
</evidence>
<dbReference type="Proteomes" id="UP000623129">
    <property type="component" value="Unassembled WGS sequence"/>
</dbReference>
<evidence type="ECO:0000256" key="4">
    <source>
        <dbReference type="ARBA" id="ARBA00023180"/>
    </source>
</evidence>
<keyword evidence="3" id="KW-0378">Hydrolase</keyword>
<evidence type="ECO:0000313" key="7">
    <source>
        <dbReference type="Proteomes" id="UP000623129"/>
    </source>
</evidence>
<comment type="similarity">
    <text evidence="1">Belongs to the 'GDSL' lipolytic enzyme family.</text>
</comment>
<name>A0A833RIG9_9POAL</name>
<dbReference type="AlphaFoldDB" id="A0A833RIG9"/>
<keyword evidence="2 5" id="KW-0732">Signal</keyword>
<dbReference type="PANTHER" id="PTHR22835">
    <property type="entry name" value="ZINC FINGER FYVE DOMAIN CONTAINING PROTEIN"/>
    <property type="match status" value="1"/>
</dbReference>
<keyword evidence="7" id="KW-1185">Reference proteome</keyword>
<accession>A0A833RIG9</accession>
<evidence type="ECO:0000256" key="5">
    <source>
        <dbReference type="SAM" id="SignalP"/>
    </source>
</evidence>
<dbReference type="GO" id="GO:0016788">
    <property type="term" value="F:hydrolase activity, acting on ester bonds"/>
    <property type="evidence" value="ECO:0007669"/>
    <property type="project" value="InterPro"/>
</dbReference>
<comment type="caution">
    <text evidence="6">The sequence shown here is derived from an EMBL/GenBank/DDBJ whole genome shotgun (WGS) entry which is preliminary data.</text>
</comment>
<dbReference type="InterPro" id="IPR035669">
    <property type="entry name" value="SGNH_plant_lipase-like"/>
</dbReference>
<dbReference type="OrthoDB" id="1600564at2759"/>
<dbReference type="CDD" id="cd01837">
    <property type="entry name" value="SGNH_plant_lipase_like"/>
    <property type="match status" value="1"/>
</dbReference>
<sequence length="487" mass="53220">MAPGHLLFSLHIPTITILLLLSTSANCCFTHIFCFGDSISDTGNYLKSIGDGYDPIRNLPYGETYFGRPTGRFCDGRIILDFIAEAYGLPFILPYLPGESTKVNFLHGVNFAVGGATALNNSFFESMGIEVLWTDYSLSTQLQWFKKLLPSILEEPGYGRSIMSSALFVVGEIGGNDYNYPLLFQRRTLDEVRTFVPDVIRTISLTIHELISRGAKTLLVPNNFPIGCVPVYLTLFQSQKKEDYDPETGCIKRLNEFAKYHNAMLLKELEMLRLLYTDVTIIYADYYEASMNIFRNPKKLGFSYPLMACCGAEGPYNYSSFSSCGNQGSTVCSDPSKYASWDGLHLTEAAYKAIAHGVLRGSYSYPPISNTCYDIMHDSGNLLLIPSNAMLAAAQEKLISETEEKFAEQGGEVGVSGVWRFFGFGFNLRGFGSRVLGFGLGFVVAGGIKGKGIGGFGYGGSGGQGEKGGGKEVVGLGLWPAAAKERG</sequence>
<dbReference type="PANTHER" id="PTHR22835:SF673">
    <property type="entry name" value="OS01G0612900 PROTEIN"/>
    <property type="match status" value="1"/>
</dbReference>
<feature type="chain" id="PRO_5032540154" evidence="5">
    <location>
        <begin position="28"/>
        <end position="487"/>
    </location>
</feature>